<dbReference type="InterPro" id="IPR037066">
    <property type="entry name" value="Plug_dom_sf"/>
</dbReference>
<evidence type="ECO:0000256" key="5">
    <source>
        <dbReference type="ARBA" id="ARBA00022729"/>
    </source>
</evidence>
<organism evidence="16 17">
    <name type="scientific">Sphingobium limneticum</name>
    <dbReference type="NCBI Taxonomy" id="1007511"/>
    <lineage>
        <taxon>Bacteria</taxon>
        <taxon>Pseudomonadati</taxon>
        <taxon>Pseudomonadota</taxon>
        <taxon>Alphaproteobacteria</taxon>
        <taxon>Sphingomonadales</taxon>
        <taxon>Sphingomonadaceae</taxon>
        <taxon>Sphingobium</taxon>
    </lineage>
</organism>
<reference evidence="17 18" key="1">
    <citation type="submission" date="2019-09" db="EMBL/GenBank/DDBJ databases">
        <authorList>
            <person name="Feng G."/>
        </authorList>
    </citation>
    <scope>NUCLEOTIDE SEQUENCE [LARGE SCALE GENOMIC DNA]</scope>
    <source>
        <strain evidence="16 17">KACC 19283</strain>
        <strain evidence="15 18">KACC 19284</strain>
    </source>
</reference>
<evidence type="ECO:0000313" key="15">
    <source>
        <dbReference type="EMBL" id="KAA9014016.1"/>
    </source>
</evidence>
<dbReference type="Pfam" id="PF07715">
    <property type="entry name" value="Plug"/>
    <property type="match status" value="1"/>
</dbReference>
<dbReference type="PROSITE" id="PS52016">
    <property type="entry name" value="TONB_DEPENDENT_REC_3"/>
    <property type="match status" value="1"/>
</dbReference>
<dbReference type="EMBL" id="VYQB01000014">
    <property type="protein sequence ID" value="KAA9014016.1"/>
    <property type="molecule type" value="Genomic_DNA"/>
</dbReference>
<gene>
    <name evidence="16" type="ORF">F4U95_17615</name>
    <name evidence="15" type="ORF">F4U96_17490</name>
</gene>
<dbReference type="InterPro" id="IPR012910">
    <property type="entry name" value="Plug_dom"/>
</dbReference>
<evidence type="ECO:0000313" key="17">
    <source>
        <dbReference type="Proteomes" id="UP000325933"/>
    </source>
</evidence>
<dbReference type="Proteomes" id="UP000325933">
    <property type="component" value="Unassembled WGS sequence"/>
</dbReference>
<dbReference type="RefSeq" id="WP_120253439.1">
    <property type="nucleotide sequence ID" value="NZ_VYPZ01000011.1"/>
</dbReference>
<evidence type="ECO:0000256" key="12">
    <source>
        <dbReference type="SAM" id="SignalP"/>
    </source>
</evidence>
<evidence type="ECO:0000259" key="13">
    <source>
        <dbReference type="Pfam" id="PF00593"/>
    </source>
</evidence>
<comment type="similarity">
    <text evidence="10 11">Belongs to the TonB-dependent receptor family.</text>
</comment>
<dbReference type="PANTHER" id="PTHR30069">
    <property type="entry name" value="TONB-DEPENDENT OUTER MEMBRANE RECEPTOR"/>
    <property type="match status" value="1"/>
</dbReference>
<evidence type="ECO:0000256" key="4">
    <source>
        <dbReference type="ARBA" id="ARBA00022692"/>
    </source>
</evidence>
<dbReference type="Gene3D" id="2.170.130.10">
    <property type="entry name" value="TonB-dependent receptor, plug domain"/>
    <property type="match status" value="1"/>
</dbReference>
<evidence type="ECO:0000256" key="7">
    <source>
        <dbReference type="ARBA" id="ARBA00023077"/>
    </source>
</evidence>
<keyword evidence="7 11" id="KW-0798">TonB box</keyword>
<dbReference type="SUPFAM" id="SSF56935">
    <property type="entry name" value="Porins"/>
    <property type="match status" value="1"/>
</dbReference>
<evidence type="ECO:0000256" key="3">
    <source>
        <dbReference type="ARBA" id="ARBA00022452"/>
    </source>
</evidence>
<dbReference type="GO" id="GO:0009279">
    <property type="term" value="C:cell outer membrane"/>
    <property type="evidence" value="ECO:0007669"/>
    <property type="project" value="UniProtKB-SubCell"/>
</dbReference>
<dbReference type="Gene3D" id="2.40.170.20">
    <property type="entry name" value="TonB-dependent receptor, beta-barrel domain"/>
    <property type="match status" value="1"/>
</dbReference>
<sequence length="650" mass="69945">MHWISKSGLFILAGLSIPGFSTPAMAEDASEVIVTALRQPQAIEQVASSITVLDKAAIDAAQALTVSDLLIRTPGISFTRNGGYGTATSIRIRGAEADQTVLVIDGVKLADPSSTGGGYNFATLMTGDIDRIEILRGPQSILWGSQAIGGVVNVVTARAQRPIEGSFDIDAGSRDTVSARAALGGRQGALDWQVAGSRFTTQGISAISPRYGAKEKDGYSNSTLNGRLGVALAPGVSVDMRGYYAKGRTDIDSAGTVPDSPEYSQTEEWIGYAGLNADLFGGALHNRLSFSRSETIRDNINPSRKQRPLSFAAKGETNRYEYQGVLTIGQGWTATFGAEREEQRMRTASPPNSLASYATIRGSADIDSLYAQLNVEPLAGLTLNGGVRYDHHSTFGGNTVFGAGAAWALAKDSTILRASYGEGFKAPTLYQLYSDYGNMALVPEKSHGWDAGIEQHLFDHGLILSATWFDRSTDNLITYNGCPTTNRPPLCYAPGTTMPRLGYYANVQRSEAHGLELAGVAHVGRLTLDGNYSWVSAEDRSPGLNYGNQLARRPRHAANGTLRYDWTFGLSTAVAVRWSGKALDAARTSATVAPFVNDAYTLVDLRAEMPVLDKLTLFGRVENLFDDYYETARRYGQLGRSIHAGLRARF</sequence>
<feature type="domain" description="TonB-dependent receptor-like beta-barrel" evidence="13">
    <location>
        <begin position="216"/>
        <end position="624"/>
    </location>
</feature>
<evidence type="ECO:0000256" key="10">
    <source>
        <dbReference type="PROSITE-ProRule" id="PRU01360"/>
    </source>
</evidence>
<comment type="subcellular location">
    <subcellularLocation>
        <location evidence="1 10">Cell outer membrane</location>
        <topology evidence="1 10">Multi-pass membrane protein</topology>
    </subcellularLocation>
</comment>
<evidence type="ECO:0000313" key="16">
    <source>
        <dbReference type="EMBL" id="KAA9027173.1"/>
    </source>
</evidence>
<dbReference type="PANTHER" id="PTHR30069:SF53">
    <property type="entry name" value="COLICIN I RECEPTOR-RELATED"/>
    <property type="match status" value="1"/>
</dbReference>
<dbReference type="GO" id="GO:0015889">
    <property type="term" value="P:cobalamin transport"/>
    <property type="evidence" value="ECO:0007669"/>
    <property type="project" value="TreeGrafter"/>
</dbReference>
<dbReference type="Proteomes" id="UP000326364">
    <property type="component" value="Unassembled WGS sequence"/>
</dbReference>
<dbReference type="EMBL" id="VYQA01000014">
    <property type="protein sequence ID" value="KAA9027173.1"/>
    <property type="molecule type" value="Genomic_DNA"/>
</dbReference>
<evidence type="ECO:0000256" key="9">
    <source>
        <dbReference type="ARBA" id="ARBA00023237"/>
    </source>
</evidence>
<keyword evidence="16" id="KW-0675">Receptor</keyword>
<keyword evidence="9 10" id="KW-0998">Cell outer membrane</keyword>
<dbReference type="AlphaFoldDB" id="A0A5J5HYV3"/>
<protein>
    <submittedName>
        <fullName evidence="16">TonB-dependent receptor</fullName>
    </submittedName>
</protein>
<dbReference type="GO" id="GO:0006811">
    <property type="term" value="P:monoatomic ion transport"/>
    <property type="evidence" value="ECO:0007669"/>
    <property type="project" value="UniProtKB-KW"/>
</dbReference>
<keyword evidence="6" id="KW-0406">Ion transport</keyword>
<feature type="chain" id="PRO_5023834226" evidence="12">
    <location>
        <begin position="27"/>
        <end position="650"/>
    </location>
</feature>
<keyword evidence="3 10" id="KW-1134">Transmembrane beta strand</keyword>
<accession>A0A5J5HYV3</accession>
<name>A0A5J5HYV3_9SPHN</name>
<dbReference type="Pfam" id="PF00593">
    <property type="entry name" value="TonB_dep_Rec_b-barrel"/>
    <property type="match status" value="1"/>
</dbReference>
<comment type="caution">
    <text evidence="16">The sequence shown here is derived from an EMBL/GenBank/DDBJ whole genome shotgun (WGS) entry which is preliminary data.</text>
</comment>
<keyword evidence="4 10" id="KW-0812">Transmembrane</keyword>
<dbReference type="CDD" id="cd01347">
    <property type="entry name" value="ligand_gated_channel"/>
    <property type="match status" value="1"/>
</dbReference>
<evidence type="ECO:0000256" key="1">
    <source>
        <dbReference type="ARBA" id="ARBA00004571"/>
    </source>
</evidence>
<keyword evidence="2 10" id="KW-0813">Transport</keyword>
<proteinExistence type="inferred from homology"/>
<feature type="signal peptide" evidence="12">
    <location>
        <begin position="1"/>
        <end position="26"/>
    </location>
</feature>
<dbReference type="InterPro" id="IPR000531">
    <property type="entry name" value="Beta-barrel_TonB"/>
</dbReference>
<feature type="domain" description="TonB-dependent receptor plug" evidence="14">
    <location>
        <begin position="44"/>
        <end position="151"/>
    </location>
</feature>
<keyword evidence="5 12" id="KW-0732">Signal</keyword>
<evidence type="ECO:0000256" key="8">
    <source>
        <dbReference type="ARBA" id="ARBA00023136"/>
    </source>
</evidence>
<evidence type="ECO:0000256" key="2">
    <source>
        <dbReference type="ARBA" id="ARBA00022448"/>
    </source>
</evidence>
<dbReference type="InterPro" id="IPR036942">
    <property type="entry name" value="Beta-barrel_TonB_sf"/>
</dbReference>
<keyword evidence="18" id="KW-1185">Reference proteome</keyword>
<evidence type="ECO:0000256" key="11">
    <source>
        <dbReference type="RuleBase" id="RU003357"/>
    </source>
</evidence>
<keyword evidence="8 10" id="KW-0472">Membrane</keyword>
<evidence type="ECO:0000259" key="14">
    <source>
        <dbReference type="Pfam" id="PF07715"/>
    </source>
</evidence>
<evidence type="ECO:0000256" key="6">
    <source>
        <dbReference type="ARBA" id="ARBA00023065"/>
    </source>
</evidence>
<dbReference type="InterPro" id="IPR039426">
    <property type="entry name" value="TonB-dep_rcpt-like"/>
</dbReference>
<evidence type="ECO:0000313" key="18">
    <source>
        <dbReference type="Proteomes" id="UP000326364"/>
    </source>
</evidence>